<comment type="function">
    <text evidence="6">Component of the ESCRT-II complex (endosomal sorting complex required for transport II), which is required for multivesicular body (MVB) formation and sorting of endosomal cargo proteins into MVBs.</text>
</comment>
<comment type="caution">
    <text evidence="8">The sequence shown here is derived from an EMBL/GenBank/DDBJ whole genome shotgun (WGS) entry which is preliminary data.</text>
</comment>
<dbReference type="GO" id="GO:0031902">
    <property type="term" value="C:late endosome membrane"/>
    <property type="evidence" value="ECO:0007669"/>
    <property type="project" value="UniProtKB-UniRule"/>
</dbReference>
<reference evidence="8" key="1">
    <citation type="journal article" date="2021" name="Sci. Adv.">
        <title>The American lobster genome reveals insights on longevity, neural, and immune adaptations.</title>
        <authorList>
            <person name="Polinski J.M."/>
            <person name="Zimin A.V."/>
            <person name="Clark K.F."/>
            <person name="Kohn A.B."/>
            <person name="Sadowski N."/>
            <person name="Timp W."/>
            <person name="Ptitsyn A."/>
            <person name="Khanna P."/>
            <person name="Romanova D.Y."/>
            <person name="Williams P."/>
            <person name="Greenwood S.J."/>
            <person name="Moroz L.L."/>
            <person name="Walt D.R."/>
            <person name="Bodnar A.G."/>
        </authorList>
    </citation>
    <scope>NUCLEOTIDE SEQUENCE</scope>
    <source>
        <strain evidence="8">GMGI-L3</strain>
    </source>
</reference>
<evidence type="ECO:0000256" key="6">
    <source>
        <dbReference type="RuleBase" id="RU367095"/>
    </source>
</evidence>
<dbReference type="PANTHER" id="PTHR13128">
    <property type="entry name" value="VACUOLAR PROTEIN-SORTING-ASSOCIATED PROTEIN 36"/>
    <property type="match status" value="1"/>
</dbReference>
<proteinExistence type="inferred from homology"/>
<name>A0A8J5N6K5_HOMAM</name>
<keyword evidence="9" id="KW-1185">Reference proteome</keyword>
<evidence type="ECO:0000256" key="1">
    <source>
        <dbReference type="ARBA" id="ARBA00009697"/>
    </source>
</evidence>
<dbReference type="Proteomes" id="UP000747542">
    <property type="component" value="Unassembled WGS sequence"/>
</dbReference>
<dbReference type="PROSITE" id="PS51495">
    <property type="entry name" value="GLUE"/>
    <property type="match status" value="1"/>
</dbReference>
<evidence type="ECO:0000256" key="4">
    <source>
        <dbReference type="ARBA" id="ARBA00022490"/>
    </source>
</evidence>
<dbReference type="FunFam" id="1.10.10.10:FF:000416">
    <property type="entry name" value="Vacuolar protein-sorting-associated protein 36"/>
    <property type="match status" value="1"/>
</dbReference>
<evidence type="ECO:0000256" key="5">
    <source>
        <dbReference type="ARBA" id="ARBA00022927"/>
    </source>
</evidence>
<dbReference type="EMBL" id="JAHLQT010008237">
    <property type="protein sequence ID" value="KAG7174004.1"/>
    <property type="molecule type" value="Genomic_DNA"/>
</dbReference>
<evidence type="ECO:0000259" key="7">
    <source>
        <dbReference type="PROSITE" id="PS51495"/>
    </source>
</evidence>
<evidence type="ECO:0000256" key="3">
    <source>
        <dbReference type="ARBA" id="ARBA00022448"/>
    </source>
</evidence>
<evidence type="ECO:0000313" key="9">
    <source>
        <dbReference type="Proteomes" id="UP000747542"/>
    </source>
</evidence>
<organism evidence="8 9">
    <name type="scientific">Homarus americanus</name>
    <name type="common">American lobster</name>
    <dbReference type="NCBI Taxonomy" id="6706"/>
    <lineage>
        <taxon>Eukaryota</taxon>
        <taxon>Metazoa</taxon>
        <taxon>Ecdysozoa</taxon>
        <taxon>Arthropoda</taxon>
        <taxon>Crustacea</taxon>
        <taxon>Multicrustacea</taxon>
        <taxon>Malacostraca</taxon>
        <taxon>Eumalacostraca</taxon>
        <taxon>Eucarida</taxon>
        <taxon>Decapoda</taxon>
        <taxon>Pleocyemata</taxon>
        <taxon>Astacidea</taxon>
        <taxon>Nephropoidea</taxon>
        <taxon>Nephropidae</taxon>
        <taxon>Homarus</taxon>
    </lineage>
</organism>
<dbReference type="GO" id="GO:0043328">
    <property type="term" value="P:protein transport to vacuole involved in ubiquitin-dependent protein catabolic process via the multivesicular body sorting pathway"/>
    <property type="evidence" value="ECO:0007669"/>
    <property type="project" value="UniProtKB-UniRule"/>
</dbReference>
<keyword evidence="5 6" id="KW-0653">Protein transport</keyword>
<sequence>MDRWYWCGSSLTAGEVVCTTANGIRLYDGDKRTGYDDGHLTLTNHRLLWRHESQSSSLGLHLSLVVLVEDEAGGFTSSPKLLLHLAQPPHSKPAGPVAASSNSFIKLSFRQGGCSSFQQALQNAIGERDWEKVVIPSLPASHGKQSGGKTIHTGILGIERAIQAKQEETNQNISHAFEDLKNLMGLAKDMVFLSKSISNKIKEHSGEVSVDDTTRFRSYLLSLGIDDPVTRETYGSATQYHHHLAKEISQALEEPVKEVGGVMLLSEVYCRINRARGLQLLSPEDVMHACHLMKKFDLSLNLHTFESGVQVVQTAGLDQDKVVETTVETLKSHEVDGVSAGDLARECGMPLLLAQERLLQAERCAKAVRDESSEGLRFFPNLFFSRS</sequence>
<gene>
    <name evidence="8" type="primary">Vps36-L</name>
    <name evidence="8" type="ORF">Hamer_G022228</name>
</gene>
<dbReference type="GO" id="GO:0000814">
    <property type="term" value="C:ESCRT II complex"/>
    <property type="evidence" value="ECO:0007669"/>
    <property type="project" value="UniProtKB-UniRule"/>
</dbReference>
<dbReference type="InterPro" id="IPR040608">
    <property type="entry name" value="Snf8/Vps36"/>
</dbReference>
<comment type="subunit">
    <text evidence="6">Component of the endosomal sorting complex required for transport II (ESCRT-II).</text>
</comment>
<dbReference type="Pfam" id="PF04157">
    <property type="entry name" value="EAP30"/>
    <property type="match status" value="1"/>
</dbReference>
<dbReference type="AlphaFoldDB" id="A0A8J5N6K5"/>
<dbReference type="InterPro" id="IPR037855">
    <property type="entry name" value="Vps36"/>
</dbReference>
<keyword evidence="6" id="KW-0967">Endosome</keyword>
<dbReference type="OrthoDB" id="271448at2759"/>
<dbReference type="InterPro" id="IPR021648">
    <property type="entry name" value="GLUE_dom"/>
</dbReference>
<dbReference type="Pfam" id="PF11605">
    <property type="entry name" value="Vps36_ESCRT-II"/>
    <property type="match status" value="1"/>
</dbReference>
<evidence type="ECO:0000256" key="2">
    <source>
        <dbReference type="ARBA" id="ARBA00017953"/>
    </source>
</evidence>
<dbReference type="GO" id="GO:0032266">
    <property type="term" value="F:phosphatidylinositol-3-phosphate binding"/>
    <property type="evidence" value="ECO:0007669"/>
    <property type="project" value="UniProtKB-UniRule"/>
</dbReference>
<protein>
    <recommendedName>
        <fullName evidence="2 6">Vacuolar protein-sorting-associated protein 36</fullName>
    </recommendedName>
    <alternativeName>
        <fullName evidence="6">ESCRT-II complex subunit VPS36</fullName>
    </alternativeName>
</protein>
<evidence type="ECO:0000313" key="8">
    <source>
        <dbReference type="EMBL" id="KAG7174004.1"/>
    </source>
</evidence>
<comment type="similarity">
    <text evidence="1 6">Belongs to the VPS36 family.</text>
</comment>
<accession>A0A8J5N6K5</accession>
<comment type="subcellular location">
    <subcellularLocation>
        <location evidence="6">Cytoplasm</location>
    </subcellularLocation>
    <subcellularLocation>
        <location evidence="6">Endosome</location>
    </subcellularLocation>
</comment>
<feature type="domain" description="GLUE N-terminal" evidence="7">
    <location>
        <begin position="1"/>
        <end position="137"/>
    </location>
</feature>
<dbReference type="GO" id="GO:0043130">
    <property type="term" value="F:ubiquitin binding"/>
    <property type="evidence" value="ECO:0007669"/>
    <property type="project" value="UniProtKB-UniRule"/>
</dbReference>
<dbReference type="PANTHER" id="PTHR13128:SF12">
    <property type="entry name" value="VACUOLAR PROTEIN-SORTING-ASSOCIATED PROTEIN 36"/>
    <property type="match status" value="1"/>
</dbReference>
<keyword evidence="3 6" id="KW-0813">Transport</keyword>
<keyword evidence="4 6" id="KW-0963">Cytoplasm</keyword>